<dbReference type="GO" id="GO:0005506">
    <property type="term" value="F:iron ion binding"/>
    <property type="evidence" value="ECO:0007669"/>
    <property type="project" value="UniProtKB-UniRule"/>
</dbReference>
<dbReference type="HAMAP" id="MF_00993">
    <property type="entry name" value="MqnE"/>
    <property type="match status" value="1"/>
</dbReference>
<protein>
    <recommendedName>
        <fullName evidence="6">Aminodeoxyfutalosine synthase</fullName>
        <shortName evidence="6">AFL synthase</shortName>
        <shortName evidence="6">Aminofutalosine synthase</shortName>
        <ecNumber evidence="6">2.5.1.120</ecNumber>
    </recommendedName>
    <alternativeName>
        <fullName evidence="6">Menaquinone biosynthetic enzyme MqnE</fullName>
    </alternativeName>
</protein>
<dbReference type="InterPro" id="IPR013785">
    <property type="entry name" value="Aldolase_TIM"/>
</dbReference>
<dbReference type="UniPathway" id="UPA00079"/>
<dbReference type="InterPro" id="IPR034405">
    <property type="entry name" value="F420"/>
</dbReference>
<dbReference type="InterPro" id="IPR045567">
    <property type="entry name" value="CofH/MnqC-like_C"/>
</dbReference>
<comment type="catalytic activity">
    <reaction evidence="6">
        <text>3-[(1-carboxyvinyl)-oxy]benzoate + S-adenosyl-L-methionine + H2O = 6-amino-6-deoxyfutalosine + hydrogencarbonate + L-methionine + H(+)</text>
        <dbReference type="Rhea" id="RHEA:33075"/>
        <dbReference type="ChEBI" id="CHEBI:15377"/>
        <dbReference type="ChEBI" id="CHEBI:15378"/>
        <dbReference type="ChEBI" id="CHEBI:17544"/>
        <dbReference type="ChEBI" id="CHEBI:57844"/>
        <dbReference type="ChEBI" id="CHEBI:59789"/>
        <dbReference type="ChEBI" id="CHEBI:64286"/>
        <dbReference type="ChEBI" id="CHEBI:76981"/>
        <dbReference type="EC" id="2.5.1.120"/>
    </reaction>
</comment>
<dbReference type="PROSITE" id="PS51918">
    <property type="entry name" value="RADICAL_SAM"/>
    <property type="match status" value="1"/>
</dbReference>
<dbReference type="Pfam" id="PF04055">
    <property type="entry name" value="Radical_SAM"/>
    <property type="match status" value="1"/>
</dbReference>
<dbReference type="GO" id="GO:0051539">
    <property type="term" value="F:4 iron, 4 sulfur cluster binding"/>
    <property type="evidence" value="ECO:0007669"/>
    <property type="project" value="UniProtKB-KW"/>
</dbReference>
<dbReference type="Gene3D" id="3.20.20.70">
    <property type="entry name" value="Aldolase class I"/>
    <property type="match status" value="1"/>
</dbReference>
<feature type="binding site" evidence="6 7">
    <location>
        <position position="76"/>
    </location>
    <ligand>
        <name>[4Fe-4S] cluster</name>
        <dbReference type="ChEBI" id="CHEBI:49883"/>
        <note>4Fe-4S-S-AdoMet</note>
    </ligand>
</feature>
<feature type="binding site" evidence="8">
    <location>
        <position position="189"/>
    </location>
    <ligand>
        <name>S-adenosyl-L-methionine</name>
        <dbReference type="ChEBI" id="CHEBI:59789"/>
    </ligand>
</feature>
<feature type="binding site" evidence="6 7">
    <location>
        <position position="80"/>
    </location>
    <ligand>
        <name>[4Fe-4S] cluster</name>
        <dbReference type="ChEBI" id="CHEBI:49883"/>
        <note>4Fe-4S-S-AdoMet</note>
    </ligand>
</feature>
<dbReference type="GO" id="GO:0044689">
    <property type="term" value="F:7,8-didemethyl-8-hydroxy-5-deazariboflavin synthase activity"/>
    <property type="evidence" value="ECO:0007669"/>
    <property type="project" value="TreeGrafter"/>
</dbReference>
<evidence type="ECO:0000256" key="8">
    <source>
        <dbReference type="PIRSR" id="PIRSR004762-2"/>
    </source>
</evidence>
<feature type="binding site" evidence="6 7">
    <location>
        <position position="83"/>
    </location>
    <ligand>
        <name>[4Fe-4S] cluster</name>
        <dbReference type="ChEBI" id="CHEBI:49883"/>
        <note>4Fe-4S-S-AdoMet</note>
    </ligand>
</feature>
<comment type="pathway">
    <text evidence="6">Quinol/quinone metabolism; menaquinone biosynthesis.</text>
</comment>
<dbReference type="PANTHER" id="PTHR43076">
    <property type="entry name" value="FO SYNTHASE (COFH)"/>
    <property type="match status" value="1"/>
</dbReference>
<keyword evidence="4 6" id="KW-0408">Iron</keyword>
<keyword evidence="6" id="KW-0808">Transferase</keyword>
<dbReference type="SFLD" id="SFLDG01064">
    <property type="entry name" value="F420__menaquinone_cofactor_bio"/>
    <property type="match status" value="1"/>
</dbReference>
<comment type="function">
    <text evidence="6">Radical SAM enzyme that catalyzes the addition of the adenosyl radical to the double bond of 3-[(1-carboxyvinyl)oxy]benzoate, leading to aminodeoxyfutalosine (AFL), a key intermediate in the formation of menaquinone (MK, vitamin K2) from chorismate.</text>
</comment>
<name>A0A1A9I8K9_9BACT</name>
<dbReference type="SFLD" id="SFLDF00343">
    <property type="entry name" value="aminofutalosine_synthase_(mqnE"/>
    <property type="match status" value="1"/>
</dbReference>
<organism evidence="10 11">
    <name type="scientific">Niabella ginsenosidivorans</name>
    <dbReference type="NCBI Taxonomy" id="1176587"/>
    <lineage>
        <taxon>Bacteria</taxon>
        <taxon>Pseudomonadati</taxon>
        <taxon>Bacteroidota</taxon>
        <taxon>Chitinophagia</taxon>
        <taxon>Chitinophagales</taxon>
        <taxon>Chitinophagaceae</taxon>
        <taxon>Niabella</taxon>
    </lineage>
</organism>
<dbReference type="EMBL" id="CP015772">
    <property type="protein sequence ID" value="ANH83913.1"/>
    <property type="molecule type" value="Genomic_DNA"/>
</dbReference>
<dbReference type="GO" id="GO:0102573">
    <property type="term" value="F:aminodeoxyfutalosine synthase activity"/>
    <property type="evidence" value="ECO:0007669"/>
    <property type="project" value="UniProtKB-EC"/>
</dbReference>
<dbReference type="SFLD" id="SFLDG01389">
    <property type="entry name" value="menaquinone_synthsis_involved"/>
    <property type="match status" value="1"/>
</dbReference>
<keyword evidence="2 6" id="KW-0949">S-adenosyl-L-methionine</keyword>
<evidence type="ECO:0000256" key="3">
    <source>
        <dbReference type="ARBA" id="ARBA00022723"/>
    </source>
</evidence>
<dbReference type="Proteomes" id="UP000077667">
    <property type="component" value="Chromosome"/>
</dbReference>
<proteinExistence type="inferred from homology"/>
<evidence type="ECO:0000256" key="5">
    <source>
        <dbReference type="ARBA" id="ARBA00023014"/>
    </source>
</evidence>
<dbReference type="InterPro" id="IPR007197">
    <property type="entry name" value="rSAM"/>
</dbReference>
<dbReference type="Pfam" id="PF19288">
    <property type="entry name" value="CofH_C"/>
    <property type="match status" value="1"/>
</dbReference>
<dbReference type="NCBIfam" id="TIGR03700">
    <property type="entry name" value="mena_SCO4494"/>
    <property type="match status" value="1"/>
</dbReference>
<dbReference type="PANTHER" id="PTHR43076:SF7">
    <property type="entry name" value="AMINODEOXYFUTALOSINE SYNTHASE"/>
    <property type="match status" value="1"/>
</dbReference>
<evidence type="ECO:0000256" key="4">
    <source>
        <dbReference type="ARBA" id="ARBA00023004"/>
    </source>
</evidence>
<dbReference type="CDD" id="cd01335">
    <property type="entry name" value="Radical_SAM"/>
    <property type="match status" value="1"/>
</dbReference>
<feature type="domain" description="Radical SAM core" evidence="9">
    <location>
        <begin position="62"/>
        <end position="296"/>
    </location>
</feature>
<dbReference type="OrthoDB" id="9802027at2"/>
<dbReference type="STRING" id="1176587.A8C56_13140"/>
<gene>
    <name evidence="6" type="primary">mqnE</name>
    <name evidence="10" type="ORF">A8C56_13140</name>
</gene>
<evidence type="ECO:0000256" key="1">
    <source>
        <dbReference type="ARBA" id="ARBA00022485"/>
    </source>
</evidence>
<dbReference type="AlphaFoldDB" id="A0A1A9I8K9"/>
<evidence type="ECO:0000256" key="2">
    <source>
        <dbReference type="ARBA" id="ARBA00022691"/>
    </source>
</evidence>
<dbReference type="SFLD" id="SFLDS00029">
    <property type="entry name" value="Radical_SAM"/>
    <property type="match status" value="1"/>
</dbReference>
<comment type="cofactor">
    <cofactor evidence="6 7">
        <name>[4Fe-4S] cluster</name>
        <dbReference type="ChEBI" id="CHEBI:49883"/>
    </cofactor>
    <text evidence="6 7">Binds 1 [4Fe-4S] cluster. The cluster is coordinated with 3 cysteines and an exchangeable S-adenosyl-L-methionine.</text>
</comment>
<feature type="binding site" evidence="8">
    <location>
        <position position="82"/>
    </location>
    <ligand>
        <name>S-adenosyl-L-methionine</name>
        <dbReference type="ChEBI" id="CHEBI:59789"/>
    </ligand>
</feature>
<evidence type="ECO:0000313" key="11">
    <source>
        <dbReference type="Proteomes" id="UP000077667"/>
    </source>
</evidence>
<dbReference type="NCBIfam" id="TIGR00423">
    <property type="entry name" value="CofH family radical SAM protein"/>
    <property type="match status" value="1"/>
</dbReference>
<keyword evidence="1 6" id="KW-0004">4Fe-4S</keyword>
<reference evidence="10 11" key="1">
    <citation type="submission" date="2016-05" db="EMBL/GenBank/DDBJ databases">
        <title>Niabella ginsenosidivorans BS26 whole genome sequencing.</title>
        <authorList>
            <person name="Im W.T."/>
            <person name="Siddiqi M.Z."/>
        </authorList>
    </citation>
    <scope>NUCLEOTIDE SEQUENCE [LARGE SCALE GENOMIC DNA]</scope>
    <source>
        <strain evidence="10 11">BS26</strain>
    </source>
</reference>
<evidence type="ECO:0000256" key="7">
    <source>
        <dbReference type="PIRSR" id="PIRSR004762-1"/>
    </source>
</evidence>
<keyword evidence="11" id="KW-1185">Reference proteome</keyword>
<keyword evidence="5 6" id="KW-0411">Iron-sulfur</keyword>
<dbReference type="KEGG" id="nia:A8C56_13140"/>
<keyword evidence="6" id="KW-0474">Menaquinone biosynthesis</keyword>
<dbReference type="EC" id="2.5.1.120" evidence="6"/>
<dbReference type="InterPro" id="IPR022432">
    <property type="entry name" value="MqnE"/>
</dbReference>
<sequence length="381" mass="43577">MAIVMNEAILPKDPDLKHIAKKVYAGGRITDDECLILFEKGSLGFTGALANYVREKLHGDITYFNRNFHIEPTNACIYTCNFCSYSRVYAHRDEAWELGLEQMLDIVKKYDNEPVTEVHIVGGVHPKMNLEFFAELLRKIKAHRPDLHIKGFTAVELDYMFRKAKKTVEEGMQYLKNAGLESMPGGGAEIFAPEIRKQICPDKVDADGWLKIHETAHNLGMHTNATMLYGHIESFADRVDHMRRLRELQDKTGGFNTFIPLKFRNKDNDMSHVPESTLIEDMRLYAIARIYMDNFPHLKAYWPMLGRQNAQLALSFGVNDLDGTIDDTTKIYSMAGAEEQTPSMTTEDLVVLIKQAKRRPVERGTLYNIIKDYSEAEPEYS</sequence>
<dbReference type="SMART" id="SM00729">
    <property type="entry name" value="Elp3"/>
    <property type="match status" value="1"/>
</dbReference>
<dbReference type="RefSeq" id="WP_067761996.1">
    <property type="nucleotide sequence ID" value="NZ_CP015772.1"/>
</dbReference>
<keyword evidence="3 6" id="KW-0479">Metal-binding</keyword>
<dbReference type="GO" id="GO:0009234">
    <property type="term" value="P:menaquinone biosynthetic process"/>
    <property type="evidence" value="ECO:0007669"/>
    <property type="project" value="UniProtKB-UniRule"/>
</dbReference>
<dbReference type="InterPro" id="IPR020050">
    <property type="entry name" value="FO_synthase_su2"/>
</dbReference>
<comment type="similarity">
    <text evidence="6">Belongs to the radical SAM superfamily. MqnE family.</text>
</comment>
<dbReference type="InterPro" id="IPR058240">
    <property type="entry name" value="rSAM_sf"/>
</dbReference>
<dbReference type="InterPro" id="IPR006638">
    <property type="entry name" value="Elp3/MiaA/NifB-like_rSAM"/>
</dbReference>
<evidence type="ECO:0000259" key="9">
    <source>
        <dbReference type="PROSITE" id="PS51918"/>
    </source>
</evidence>
<accession>A0A1A9I8K9</accession>
<evidence type="ECO:0000313" key="10">
    <source>
        <dbReference type="EMBL" id="ANH83913.1"/>
    </source>
</evidence>
<dbReference type="PIRSF" id="PIRSF004762">
    <property type="entry name" value="CHP00423"/>
    <property type="match status" value="1"/>
</dbReference>
<dbReference type="SUPFAM" id="SSF102114">
    <property type="entry name" value="Radical SAM enzymes"/>
    <property type="match status" value="1"/>
</dbReference>
<evidence type="ECO:0000256" key="6">
    <source>
        <dbReference type="HAMAP-Rule" id="MF_00993"/>
    </source>
</evidence>